<gene>
    <name evidence="3" type="ORF">OLEA9_A079478</name>
</gene>
<dbReference type="InterPro" id="IPR004314">
    <property type="entry name" value="Neprosin"/>
</dbReference>
<dbReference type="PROSITE" id="PS52045">
    <property type="entry name" value="NEPROSIN_PEP_CD"/>
    <property type="match status" value="1"/>
</dbReference>
<protein>
    <recommendedName>
        <fullName evidence="2">Neprosin PEP catalytic domain-containing protein</fullName>
    </recommendedName>
</protein>
<feature type="transmembrane region" description="Helical" evidence="1">
    <location>
        <begin position="18"/>
        <end position="41"/>
    </location>
</feature>
<reference evidence="3 4" key="1">
    <citation type="submission" date="2019-12" db="EMBL/GenBank/DDBJ databases">
        <authorList>
            <person name="Alioto T."/>
            <person name="Alioto T."/>
            <person name="Gomez Garrido J."/>
        </authorList>
    </citation>
    <scope>NUCLEOTIDE SEQUENCE [LARGE SCALE GENOMIC DNA]</scope>
</reference>
<dbReference type="Pfam" id="PF03080">
    <property type="entry name" value="Neprosin"/>
    <property type="match status" value="1"/>
</dbReference>
<evidence type="ECO:0000256" key="1">
    <source>
        <dbReference type="SAM" id="Phobius"/>
    </source>
</evidence>
<dbReference type="AlphaFoldDB" id="A0A8S0QT06"/>
<evidence type="ECO:0000313" key="3">
    <source>
        <dbReference type="EMBL" id="CAA2968876.1"/>
    </source>
</evidence>
<dbReference type="InterPro" id="IPR053168">
    <property type="entry name" value="Glutamic_endopeptidase"/>
</dbReference>
<dbReference type="PANTHER" id="PTHR31589">
    <property type="entry name" value="PROTEIN, PUTATIVE (DUF239)-RELATED-RELATED"/>
    <property type="match status" value="1"/>
</dbReference>
<evidence type="ECO:0000259" key="2">
    <source>
        <dbReference type="PROSITE" id="PS52045"/>
    </source>
</evidence>
<sequence length="144" mass="16449">MGTRISPVSSYRNSQYDIAFFCGSLQWLCIGLLAIFLILLLSRQCFHDRCGGEVINSQLDRQSTLTQMGSGRLPEEGFGKSGYFKNIQVVDSSKNLEASKEPYTEQSNCYDMQTCSNGDWGHYFYYGGHGAHRAWNFWWCHFGK</sequence>
<dbReference type="PANTHER" id="PTHR31589:SF24">
    <property type="entry name" value="OS07G0205500 PROTEIN"/>
    <property type="match status" value="1"/>
</dbReference>
<comment type="caution">
    <text evidence="3">The sequence shown here is derived from an EMBL/GenBank/DDBJ whole genome shotgun (WGS) entry which is preliminary data.</text>
</comment>
<dbReference type="Proteomes" id="UP000594638">
    <property type="component" value="Unassembled WGS sequence"/>
</dbReference>
<dbReference type="EMBL" id="CACTIH010001925">
    <property type="protein sequence ID" value="CAA2968876.1"/>
    <property type="molecule type" value="Genomic_DNA"/>
</dbReference>
<keyword evidence="1" id="KW-0812">Transmembrane</keyword>
<keyword evidence="1" id="KW-1133">Transmembrane helix</keyword>
<name>A0A8S0QT06_OLEEU</name>
<keyword evidence="4" id="KW-1185">Reference proteome</keyword>
<evidence type="ECO:0000313" key="4">
    <source>
        <dbReference type="Proteomes" id="UP000594638"/>
    </source>
</evidence>
<keyword evidence="1" id="KW-0472">Membrane</keyword>
<feature type="domain" description="Neprosin PEP catalytic" evidence="2">
    <location>
        <begin position="1"/>
        <end position="141"/>
    </location>
</feature>
<accession>A0A8S0QT06</accession>
<dbReference type="Gramene" id="OE9A079478T1">
    <property type="protein sequence ID" value="OE9A079478C1"/>
    <property type="gene ID" value="OE9A079478"/>
</dbReference>
<organism evidence="3 4">
    <name type="scientific">Olea europaea subsp. europaea</name>
    <dbReference type="NCBI Taxonomy" id="158383"/>
    <lineage>
        <taxon>Eukaryota</taxon>
        <taxon>Viridiplantae</taxon>
        <taxon>Streptophyta</taxon>
        <taxon>Embryophyta</taxon>
        <taxon>Tracheophyta</taxon>
        <taxon>Spermatophyta</taxon>
        <taxon>Magnoliopsida</taxon>
        <taxon>eudicotyledons</taxon>
        <taxon>Gunneridae</taxon>
        <taxon>Pentapetalae</taxon>
        <taxon>asterids</taxon>
        <taxon>lamiids</taxon>
        <taxon>Lamiales</taxon>
        <taxon>Oleaceae</taxon>
        <taxon>Oleeae</taxon>
        <taxon>Olea</taxon>
    </lineage>
</organism>
<proteinExistence type="predicted"/>
<dbReference type="OrthoDB" id="1858978at2759"/>